<feature type="transmembrane region" description="Helical" evidence="2">
    <location>
        <begin position="132"/>
        <end position="155"/>
    </location>
</feature>
<sequence length="381" mass="42556">MAPISEVTTEYLDQDEARESDRSATDVLPPSRNAEAAAVTEKCCPKCKSTEDWGMTSWCPTCGYYPSLGNEAESVANMEGMHARWDEEETTIPKLPLWSFVLAAGFLAVIAESLFARLMVSNQMGERMIWSLSQLAIGVFVLLCSQVIAGVLAAFRSSDFTPFDILLKPVEVWKANTYRLPKGAWLFCLLGWSITSIFGSIVIIGSIPYNAVFEDWGVKERAKPNLLQAVVSQARQKKKDEGPENLEDAMNQFVGDANAEDLEAEAEATANAKRQEIDCIIVGYVKLSDSYIEKILLSALVGGELKYVGSLNYYELPEETQRELGERMIHYRTKRPLVKVVDKDATWLKPNLMCRISYLKMSENGRMSEIKFEASLADLKP</sequence>
<accession>A0A518CUC3</accession>
<evidence type="ECO:0000313" key="4">
    <source>
        <dbReference type="Proteomes" id="UP000317178"/>
    </source>
</evidence>
<evidence type="ECO:0000256" key="1">
    <source>
        <dbReference type="SAM" id="MobiDB-lite"/>
    </source>
</evidence>
<feature type="compositionally biased region" description="Basic and acidic residues" evidence="1">
    <location>
        <begin position="15"/>
        <end position="24"/>
    </location>
</feature>
<evidence type="ECO:0008006" key="5">
    <source>
        <dbReference type="Google" id="ProtNLM"/>
    </source>
</evidence>
<keyword evidence="2" id="KW-0472">Membrane</keyword>
<dbReference type="Proteomes" id="UP000317178">
    <property type="component" value="Chromosome"/>
</dbReference>
<keyword evidence="2" id="KW-0812">Transmembrane</keyword>
<keyword evidence="2" id="KW-1133">Transmembrane helix</keyword>
<dbReference type="KEGG" id="plon:Pla110_45940"/>
<dbReference type="AlphaFoldDB" id="A0A518CUC3"/>
<dbReference type="InterPro" id="IPR012340">
    <property type="entry name" value="NA-bd_OB-fold"/>
</dbReference>
<dbReference type="EMBL" id="CP036281">
    <property type="protein sequence ID" value="QDU82831.1"/>
    <property type="molecule type" value="Genomic_DNA"/>
</dbReference>
<feature type="transmembrane region" description="Helical" evidence="2">
    <location>
        <begin position="97"/>
        <end position="120"/>
    </location>
</feature>
<evidence type="ECO:0000313" key="3">
    <source>
        <dbReference type="EMBL" id="QDU82831.1"/>
    </source>
</evidence>
<evidence type="ECO:0000256" key="2">
    <source>
        <dbReference type="SAM" id="Phobius"/>
    </source>
</evidence>
<proteinExistence type="predicted"/>
<keyword evidence="4" id="KW-1185">Reference proteome</keyword>
<name>A0A518CUC3_9PLAN</name>
<protein>
    <recommendedName>
        <fullName evidence="5">DNA ligase (ATP)</fullName>
    </recommendedName>
</protein>
<feature type="region of interest" description="Disordered" evidence="1">
    <location>
        <begin position="1"/>
        <end position="33"/>
    </location>
</feature>
<gene>
    <name evidence="3" type="ORF">Pla110_45940</name>
</gene>
<organism evidence="3 4">
    <name type="scientific">Polystyrenella longa</name>
    <dbReference type="NCBI Taxonomy" id="2528007"/>
    <lineage>
        <taxon>Bacteria</taxon>
        <taxon>Pseudomonadati</taxon>
        <taxon>Planctomycetota</taxon>
        <taxon>Planctomycetia</taxon>
        <taxon>Planctomycetales</taxon>
        <taxon>Planctomycetaceae</taxon>
        <taxon>Polystyrenella</taxon>
    </lineage>
</organism>
<feature type="transmembrane region" description="Helical" evidence="2">
    <location>
        <begin position="184"/>
        <end position="213"/>
    </location>
</feature>
<dbReference type="Gene3D" id="2.40.50.140">
    <property type="entry name" value="Nucleic acid-binding proteins"/>
    <property type="match status" value="1"/>
</dbReference>
<reference evidence="3 4" key="1">
    <citation type="submission" date="2019-02" db="EMBL/GenBank/DDBJ databases">
        <title>Deep-cultivation of Planctomycetes and their phenomic and genomic characterization uncovers novel biology.</title>
        <authorList>
            <person name="Wiegand S."/>
            <person name="Jogler M."/>
            <person name="Boedeker C."/>
            <person name="Pinto D."/>
            <person name="Vollmers J."/>
            <person name="Rivas-Marin E."/>
            <person name="Kohn T."/>
            <person name="Peeters S.H."/>
            <person name="Heuer A."/>
            <person name="Rast P."/>
            <person name="Oberbeckmann S."/>
            <person name="Bunk B."/>
            <person name="Jeske O."/>
            <person name="Meyerdierks A."/>
            <person name="Storesund J.E."/>
            <person name="Kallscheuer N."/>
            <person name="Luecker S."/>
            <person name="Lage O.M."/>
            <person name="Pohl T."/>
            <person name="Merkel B.J."/>
            <person name="Hornburger P."/>
            <person name="Mueller R.-W."/>
            <person name="Bruemmer F."/>
            <person name="Labrenz M."/>
            <person name="Spormann A.M."/>
            <person name="Op den Camp H."/>
            <person name="Overmann J."/>
            <person name="Amann R."/>
            <person name="Jetten M.S.M."/>
            <person name="Mascher T."/>
            <person name="Medema M.H."/>
            <person name="Devos D.P."/>
            <person name="Kaster A.-K."/>
            <person name="Ovreas L."/>
            <person name="Rohde M."/>
            <person name="Galperin M.Y."/>
            <person name="Jogler C."/>
        </authorList>
    </citation>
    <scope>NUCLEOTIDE SEQUENCE [LARGE SCALE GENOMIC DNA]</scope>
    <source>
        <strain evidence="3 4">Pla110</strain>
    </source>
</reference>